<dbReference type="NCBIfam" id="TIGR00172">
    <property type="entry name" value="maf"/>
    <property type="match status" value="1"/>
</dbReference>
<dbReference type="GO" id="GO:0047429">
    <property type="term" value="F:nucleoside triphosphate diphosphatase activity"/>
    <property type="evidence" value="ECO:0007669"/>
    <property type="project" value="InterPro"/>
</dbReference>
<evidence type="ECO:0000313" key="3">
    <source>
        <dbReference type="EMBL" id="CDO96425.1"/>
    </source>
</evidence>
<dbReference type="InterPro" id="IPR003697">
    <property type="entry name" value="Maf-like"/>
</dbReference>
<dbReference type="Proteomes" id="UP000031516">
    <property type="component" value="Unassembled WGS sequence"/>
</dbReference>
<proteinExistence type="inferred from homology"/>
<dbReference type="Pfam" id="PF02545">
    <property type="entry name" value="Maf"/>
    <property type="match status" value="1"/>
</dbReference>
<dbReference type="AlphaFoldDB" id="A0A0A8LDP9"/>
<dbReference type="Gene3D" id="3.90.950.10">
    <property type="match status" value="1"/>
</dbReference>
<protein>
    <submittedName>
        <fullName evidence="3">WGS project CCBQ000000000 data, contig 00058</fullName>
    </submittedName>
</protein>
<evidence type="ECO:0000256" key="1">
    <source>
        <dbReference type="ARBA" id="ARBA00001968"/>
    </source>
</evidence>
<sequence>MNVLSKRLSDKYDVILASSSPRRYEIMTEQMGFVDIRVMKPSFEEDLDKSLYEGNPVQYVQDTCKEKAKSILTELTEGAKPKLIICADTIVVDHTEQIYEKPIEREVQLRNLIKFTQSGKPMRVVTAVTIIVYKTSNDYCFDSFNEQTEVFFDSNIPRSLIEMYVESGDGLQVAGGFKVQGFSGCLIRGINGDYYNVVGLPLNATWKRICTLV</sequence>
<keyword evidence="4" id="KW-1185">Reference proteome</keyword>
<dbReference type="OrthoDB" id="10267058at2759"/>
<evidence type="ECO:0000256" key="2">
    <source>
        <dbReference type="ARBA" id="ARBA00022801"/>
    </source>
</evidence>
<accession>A0A0A8LDP9</accession>
<reference evidence="3 4" key="1">
    <citation type="submission" date="2014-03" db="EMBL/GenBank/DDBJ databases">
        <title>The genome of Kluyveromyces dobzhanskii.</title>
        <authorList>
            <person name="Nystedt B."/>
            <person name="Astrom S."/>
        </authorList>
    </citation>
    <scope>NUCLEOTIDE SEQUENCE [LARGE SCALE GENOMIC DNA]</scope>
    <source>
        <strain evidence="3 4">CBS 2104</strain>
    </source>
</reference>
<comment type="cofactor">
    <cofactor evidence="1">
        <name>a divalent metal cation</name>
        <dbReference type="ChEBI" id="CHEBI:60240"/>
    </cofactor>
</comment>
<gene>
    <name evidence="3" type="ORF">KLDO_g4630</name>
</gene>
<dbReference type="HAMAP" id="MF_00528">
    <property type="entry name" value="Maf"/>
    <property type="match status" value="1"/>
</dbReference>
<dbReference type="CDD" id="cd00555">
    <property type="entry name" value="Maf"/>
    <property type="match status" value="1"/>
</dbReference>
<dbReference type="InterPro" id="IPR029001">
    <property type="entry name" value="ITPase-like_fam"/>
</dbReference>
<dbReference type="PANTHER" id="PTHR43213">
    <property type="entry name" value="BIFUNCTIONAL DTTP/UTP PYROPHOSPHATASE/METHYLTRANSFERASE PROTEIN-RELATED"/>
    <property type="match status" value="1"/>
</dbReference>
<dbReference type="EMBL" id="CCBQ010000047">
    <property type="protein sequence ID" value="CDO96425.1"/>
    <property type="molecule type" value="Genomic_DNA"/>
</dbReference>
<dbReference type="PANTHER" id="PTHR43213:SF5">
    <property type="entry name" value="BIFUNCTIONAL DTTP_UTP PYROPHOSPHATASE_METHYLTRANSFERASE PROTEIN-RELATED"/>
    <property type="match status" value="1"/>
</dbReference>
<keyword evidence="2" id="KW-0378">Hydrolase</keyword>
<comment type="caution">
    <text evidence="3">The sequence shown here is derived from an EMBL/GenBank/DDBJ whole genome shotgun (WGS) entry which is preliminary data.</text>
</comment>
<name>A0A0A8LDP9_9SACH</name>
<dbReference type="PIRSF" id="PIRSF006305">
    <property type="entry name" value="Maf"/>
    <property type="match status" value="1"/>
</dbReference>
<dbReference type="SUPFAM" id="SSF52972">
    <property type="entry name" value="ITPase-like"/>
    <property type="match status" value="1"/>
</dbReference>
<evidence type="ECO:0000313" key="4">
    <source>
        <dbReference type="Proteomes" id="UP000031516"/>
    </source>
</evidence>
<organism evidence="3 4">
    <name type="scientific">Kluyveromyces dobzhanskii CBS 2104</name>
    <dbReference type="NCBI Taxonomy" id="1427455"/>
    <lineage>
        <taxon>Eukaryota</taxon>
        <taxon>Fungi</taxon>
        <taxon>Dikarya</taxon>
        <taxon>Ascomycota</taxon>
        <taxon>Saccharomycotina</taxon>
        <taxon>Saccharomycetes</taxon>
        <taxon>Saccharomycetales</taxon>
        <taxon>Saccharomycetaceae</taxon>
        <taxon>Kluyveromyces</taxon>
    </lineage>
</organism>